<dbReference type="PRINTS" id="PR00164">
    <property type="entry name" value="ABC2TRNSPORT"/>
</dbReference>
<keyword evidence="8" id="KW-1185">Reference proteome</keyword>
<evidence type="ECO:0000259" key="6">
    <source>
        <dbReference type="Pfam" id="PF01061"/>
    </source>
</evidence>
<organism evidence="7 8">
    <name type="scientific">Ornithinibacillus bavariensis</name>
    <dbReference type="NCBI Taxonomy" id="545502"/>
    <lineage>
        <taxon>Bacteria</taxon>
        <taxon>Bacillati</taxon>
        <taxon>Bacillota</taxon>
        <taxon>Bacilli</taxon>
        <taxon>Bacillales</taxon>
        <taxon>Bacillaceae</taxon>
        <taxon>Ornithinibacillus</taxon>
    </lineage>
</organism>
<evidence type="ECO:0000313" key="7">
    <source>
        <dbReference type="EMBL" id="GIO27327.1"/>
    </source>
</evidence>
<evidence type="ECO:0000256" key="5">
    <source>
        <dbReference type="SAM" id="Phobius"/>
    </source>
</evidence>
<keyword evidence="2 5" id="KW-0812">Transmembrane</keyword>
<dbReference type="EMBL" id="BORP01000003">
    <property type="protein sequence ID" value="GIO27327.1"/>
    <property type="molecule type" value="Genomic_DNA"/>
</dbReference>
<evidence type="ECO:0000313" key="8">
    <source>
        <dbReference type="Proteomes" id="UP000676917"/>
    </source>
</evidence>
<evidence type="ECO:0000256" key="1">
    <source>
        <dbReference type="ARBA" id="ARBA00004141"/>
    </source>
</evidence>
<feature type="transmembrane region" description="Helical" evidence="5">
    <location>
        <begin position="170"/>
        <end position="191"/>
    </location>
</feature>
<comment type="caution">
    <text evidence="7">The sequence shown here is derived from an EMBL/GenBank/DDBJ whole genome shotgun (WGS) entry which is preliminary data.</text>
</comment>
<dbReference type="InterPro" id="IPR013525">
    <property type="entry name" value="ABC2_TM"/>
</dbReference>
<protein>
    <recommendedName>
        <fullName evidence="6">ABC-2 type transporter transmembrane domain-containing protein</fullName>
    </recommendedName>
</protein>
<dbReference type="PANTHER" id="PTHR43229:SF6">
    <property type="entry name" value="ABC-TYPE MULTIDRUG TRANSPORT SYSTEM, PERMEASE COMPONENT"/>
    <property type="match status" value="1"/>
</dbReference>
<dbReference type="Proteomes" id="UP000676917">
    <property type="component" value="Unassembled WGS sequence"/>
</dbReference>
<dbReference type="InterPro" id="IPR051784">
    <property type="entry name" value="Nod_factor_ABC_transporter"/>
</dbReference>
<feature type="domain" description="ABC-2 type transporter transmembrane" evidence="6">
    <location>
        <begin position="24"/>
        <end position="214"/>
    </location>
</feature>
<evidence type="ECO:0000256" key="2">
    <source>
        <dbReference type="ARBA" id="ARBA00022692"/>
    </source>
</evidence>
<evidence type="ECO:0000256" key="3">
    <source>
        <dbReference type="ARBA" id="ARBA00022989"/>
    </source>
</evidence>
<gene>
    <name evidence="7" type="ORF">J43TS3_19380</name>
</gene>
<dbReference type="GO" id="GO:0140359">
    <property type="term" value="F:ABC-type transporter activity"/>
    <property type="evidence" value="ECO:0007669"/>
    <property type="project" value="InterPro"/>
</dbReference>
<feature type="transmembrane region" description="Helical" evidence="5">
    <location>
        <begin position="139"/>
        <end position="163"/>
    </location>
</feature>
<sequence>MFWIHKYGFTNLSYKALYSFQSLKLFILFRIVDPFMNYLFYATLVSAMIGSDYLSFVVIGNIASYTCHTIMINFMTMFRFERRYGTLELNIASPSPTLWIIIRKAIVPLFDGMFVFTVGLLIGWLIFDIPLPLDQIGNILVLFIVTLFSVLAFSLLFACLSLLFANVNLFLNLALAVFQVFCGVNFSVTLLPNSLEFIARMLPLTHSIEALRSIYGIESYSVYPLLGKELIIGICYLLVSLVFATMMEKVARKNGALLKSV</sequence>
<proteinExistence type="predicted"/>
<feature type="transmembrane region" description="Helical" evidence="5">
    <location>
        <begin position="105"/>
        <end position="127"/>
    </location>
</feature>
<dbReference type="RefSeq" id="WP_212920816.1">
    <property type="nucleotide sequence ID" value="NZ_BORP01000003.1"/>
</dbReference>
<comment type="subcellular location">
    <subcellularLocation>
        <location evidence="1">Membrane</location>
        <topology evidence="1">Multi-pass membrane protein</topology>
    </subcellularLocation>
</comment>
<dbReference type="GO" id="GO:0043190">
    <property type="term" value="C:ATP-binding cassette (ABC) transporter complex"/>
    <property type="evidence" value="ECO:0007669"/>
    <property type="project" value="InterPro"/>
</dbReference>
<feature type="transmembrane region" description="Helical" evidence="5">
    <location>
        <begin position="53"/>
        <end position="74"/>
    </location>
</feature>
<dbReference type="Pfam" id="PF01061">
    <property type="entry name" value="ABC2_membrane"/>
    <property type="match status" value="1"/>
</dbReference>
<reference evidence="7" key="1">
    <citation type="submission" date="2021-03" db="EMBL/GenBank/DDBJ databases">
        <title>Antimicrobial resistance genes in bacteria isolated from Japanese honey, and their potential for conferring macrolide and lincosamide resistance in the American foulbrood pathogen Paenibacillus larvae.</title>
        <authorList>
            <person name="Okamoto M."/>
            <person name="Kumagai M."/>
            <person name="Kanamori H."/>
            <person name="Takamatsu D."/>
        </authorList>
    </citation>
    <scope>NUCLEOTIDE SEQUENCE</scope>
    <source>
        <strain evidence="7">J43TS3</strain>
    </source>
</reference>
<keyword evidence="4 5" id="KW-0472">Membrane</keyword>
<keyword evidence="3 5" id="KW-1133">Transmembrane helix</keyword>
<dbReference type="InterPro" id="IPR000412">
    <property type="entry name" value="ABC_2_transport"/>
</dbReference>
<accession>A0A920C844</accession>
<dbReference type="PANTHER" id="PTHR43229">
    <property type="entry name" value="NODULATION PROTEIN J"/>
    <property type="match status" value="1"/>
</dbReference>
<name>A0A920C844_9BACI</name>
<dbReference type="AlphaFoldDB" id="A0A920C844"/>
<feature type="transmembrane region" description="Helical" evidence="5">
    <location>
        <begin position="230"/>
        <end position="247"/>
    </location>
</feature>
<feature type="transmembrane region" description="Helical" evidence="5">
    <location>
        <begin position="21"/>
        <end position="41"/>
    </location>
</feature>
<evidence type="ECO:0000256" key="4">
    <source>
        <dbReference type="ARBA" id="ARBA00023136"/>
    </source>
</evidence>